<keyword evidence="1" id="KW-0472">Membrane</keyword>
<keyword evidence="1" id="KW-1133">Transmembrane helix</keyword>
<keyword evidence="3" id="KW-1185">Reference proteome</keyword>
<reference evidence="2 3" key="1">
    <citation type="submission" date="2019-05" db="EMBL/GenBank/DDBJ databases">
        <title>Another draft genome of Portunus trituberculatus and its Hox gene families provides insights of decapod evolution.</title>
        <authorList>
            <person name="Jeong J.-H."/>
            <person name="Song I."/>
            <person name="Kim S."/>
            <person name="Choi T."/>
            <person name="Kim D."/>
            <person name="Ryu S."/>
            <person name="Kim W."/>
        </authorList>
    </citation>
    <scope>NUCLEOTIDE SEQUENCE [LARGE SCALE GENOMIC DNA]</scope>
    <source>
        <tissue evidence="2">Muscle</tissue>
    </source>
</reference>
<sequence>MSMYQYQLHKVPACIYGTVTVARCRPQGGIDSRRSVCVRVLLLSPLPVSYSPRPVLLSASTADQGEPDGASTRDCVAPLTGKRQAWGTKSPASLLLLLLLLLHLGLVLTTALFSSGGEGHVGRSSKIKGNIVIGSFRCITDRRLTPSRERRLLGPLLGLRT</sequence>
<comment type="caution">
    <text evidence="2">The sequence shown here is derived from an EMBL/GenBank/DDBJ whole genome shotgun (WGS) entry which is preliminary data.</text>
</comment>
<keyword evidence="1" id="KW-0812">Transmembrane</keyword>
<dbReference type="EMBL" id="VSRR010072589">
    <property type="protein sequence ID" value="MPC86815.1"/>
    <property type="molecule type" value="Genomic_DNA"/>
</dbReference>
<evidence type="ECO:0000256" key="1">
    <source>
        <dbReference type="SAM" id="Phobius"/>
    </source>
</evidence>
<dbReference type="AlphaFoldDB" id="A0A5B7IWG1"/>
<evidence type="ECO:0000313" key="3">
    <source>
        <dbReference type="Proteomes" id="UP000324222"/>
    </source>
</evidence>
<gene>
    <name evidence="2" type="ORF">E2C01_081651</name>
</gene>
<proteinExistence type="predicted"/>
<protein>
    <submittedName>
        <fullName evidence="2">Uncharacterized protein</fullName>
    </submittedName>
</protein>
<dbReference type="Proteomes" id="UP000324222">
    <property type="component" value="Unassembled WGS sequence"/>
</dbReference>
<organism evidence="2 3">
    <name type="scientific">Portunus trituberculatus</name>
    <name type="common">Swimming crab</name>
    <name type="synonym">Neptunus trituberculatus</name>
    <dbReference type="NCBI Taxonomy" id="210409"/>
    <lineage>
        <taxon>Eukaryota</taxon>
        <taxon>Metazoa</taxon>
        <taxon>Ecdysozoa</taxon>
        <taxon>Arthropoda</taxon>
        <taxon>Crustacea</taxon>
        <taxon>Multicrustacea</taxon>
        <taxon>Malacostraca</taxon>
        <taxon>Eumalacostraca</taxon>
        <taxon>Eucarida</taxon>
        <taxon>Decapoda</taxon>
        <taxon>Pleocyemata</taxon>
        <taxon>Brachyura</taxon>
        <taxon>Eubrachyura</taxon>
        <taxon>Portunoidea</taxon>
        <taxon>Portunidae</taxon>
        <taxon>Portuninae</taxon>
        <taxon>Portunus</taxon>
    </lineage>
</organism>
<feature type="transmembrane region" description="Helical" evidence="1">
    <location>
        <begin position="92"/>
        <end position="113"/>
    </location>
</feature>
<evidence type="ECO:0000313" key="2">
    <source>
        <dbReference type="EMBL" id="MPC86815.1"/>
    </source>
</evidence>
<accession>A0A5B7IWG1</accession>
<name>A0A5B7IWG1_PORTR</name>